<dbReference type="InterPro" id="IPR056041">
    <property type="entry name" value="DUF7624"/>
</dbReference>
<organism evidence="3 4">
    <name type="scientific">Aspergillus aculeatus (strain ATCC 16872 / CBS 172.66 / WB 5094)</name>
    <dbReference type="NCBI Taxonomy" id="690307"/>
    <lineage>
        <taxon>Eukaryota</taxon>
        <taxon>Fungi</taxon>
        <taxon>Dikarya</taxon>
        <taxon>Ascomycota</taxon>
        <taxon>Pezizomycotina</taxon>
        <taxon>Eurotiomycetes</taxon>
        <taxon>Eurotiomycetidae</taxon>
        <taxon>Eurotiales</taxon>
        <taxon>Aspergillaceae</taxon>
        <taxon>Aspergillus</taxon>
        <taxon>Aspergillus subgen. Circumdati</taxon>
    </lineage>
</organism>
<feature type="compositionally biased region" description="Basic and acidic residues" evidence="1">
    <location>
        <begin position="103"/>
        <end position="114"/>
    </location>
</feature>
<dbReference type="EMBL" id="KV878986">
    <property type="protein sequence ID" value="OJJ96106.1"/>
    <property type="molecule type" value="Genomic_DNA"/>
</dbReference>
<feature type="domain" description="DUF7624" evidence="2">
    <location>
        <begin position="537"/>
        <end position="661"/>
    </location>
</feature>
<proteinExistence type="predicted"/>
<feature type="region of interest" description="Disordered" evidence="1">
    <location>
        <begin position="85"/>
        <end position="129"/>
    </location>
</feature>
<gene>
    <name evidence="3" type="ORF">ASPACDRAFT_63590</name>
</gene>
<dbReference type="Proteomes" id="UP000184546">
    <property type="component" value="Unassembled WGS sequence"/>
</dbReference>
<feature type="compositionally biased region" description="Low complexity" evidence="1">
    <location>
        <begin position="177"/>
        <end position="189"/>
    </location>
</feature>
<feature type="region of interest" description="Disordered" evidence="1">
    <location>
        <begin position="514"/>
        <end position="535"/>
    </location>
</feature>
<dbReference type="STRING" id="690307.A0A1L9WIY9"/>
<feature type="compositionally biased region" description="Low complexity" evidence="1">
    <location>
        <begin position="516"/>
        <end position="535"/>
    </location>
</feature>
<evidence type="ECO:0000313" key="4">
    <source>
        <dbReference type="Proteomes" id="UP000184546"/>
    </source>
</evidence>
<feature type="compositionally biased region" description="Polar residues" evidence="1">
    <location>
        <begin position="85"/>
        <end position="101"/>
    </location>
</feature>
<protein>
    <recommendedName>
        <fullName evidence="2">DUF7624 domain-containing protein</fullName>
    </recommendedName>
</protein>
<dbReference type="RefSeq" id="XP_020052446.1">
    <property type="nucleotide sequence ID" value="XM_020203906.1"/>
</dbReference>
<name>A0A1L9WIY9_ASPA1</name>
<sequence>MSRLLGRCTASISYASRARREASHGGKAHDTFVVVLLSACIYLIRQGSRVPFPTAFSCLMRSSGHWLPSASRYTMLDQNHIVASDTTSGHDVGSSLVSNQDAGGHDGSPERDSECGCNSTPLGSRPPFAGISREELKVWVIRTANTQVNKGEAKSDEDEPPQSVIHAPAGFGDFVGSESPISPTPSSTSVEHSEGWSERPTPRAQTRQNFGDPYMLSCTSTVDSRADAVSGEGTPWLSISRVEEIDALTAALAECWALCNSLAVLGTLHGERHGSYINTQDKTWELCWRLCQELYVGQNDYHPSKVNPTLDICHDFCQSLFEAREKENEVTDSILRVSFELNNHLYNTHDRNLPEAFRERTLDFYITLCHRLMKQRSLVSETESPLGACWSFAEMLFTIRQNKKENKKPDEDLLGSTIQACWELCDVFREGWAQRSHRSSDRGTPRPSQATFQQVVEQVKGSQFIACDEVLGQSKNPETPTTVFDDSAAISPDEAPLQNIYVLGQGSIQASQTACSPNSSAASGQSQSSEQTSSTKTITTLSGGLNLAAIKLLVIKAAINSGYQRSGTQTFSSFVKSLSSDAFGSTPWQISLLKNYKRLVAFDPIFKGASFQARASAIDVAQAVRLVAQGGQYPWLLDLYRLVFGFHTDEAINRKEIILQV</sequence>
<evidence type="ECO:0000313" key="3">
    <source>
        <dbReference type="EMBL" id="OJJ96106.1"/>
    </source>
</evidence>
<feature type="region of interest" description="Disordered" evidence="1">
    <location>
        <begin position="172"/>
        <end position="210"/>
    </location>
</feature>
<dbReference type="GeneID" id="30977720"/>
<feature type="region of interest" description="Disordered" evidence="1">
    <location>
        <begin position="148"/>
        <end position="167"/>
    </location>
</feature>
<reference evidence="4" key="1">
    <citation type="journal article" date="2017" name="Genome Biol.">
        <title>Comparative genomics reveals high biological diversity and specific adaptations in the industrially and medically important fungal genus Aspergillus.</title>
        <authorList>
            <person name="de Vries R.P."/>
            <person name="Riley R."/>
            <person name="Wiebenga A."/>
            <person name="Aguilar-Osorio G."/>
            <person name="Amillis S."/>
            <person name="Uchima C.A."/>
            <person name="Anderluh G."/>
            <person name="Asadollahi M."/>
            <person name="Askin M."/>
            <person name="Barry K."/>
            <person name="Battaglia E."/>
            <person name="Bayram O."/>
            <person name="Benocci T."/>
            <person name="Braus-Stromeyer S.A."/>
            <person name="Caldana C."/>
            <person name="Canovas D."/>
            <person name="Cerqueira G.C."/>
            <person name="Chen F."/>
            <person name="Chen W."/>
            <person name="Choi C."/>
            <person name="Clum A."/>
            <person name="Dos Santos R.A."/>
            <person name="Damasio A.R."/>
            <person name="Diallinas G."/>
            <person name="Emri T."/>
            <person name="Fekete E."/>
            <person name="Flipphi M."/>
            <person name="Freyberg S."/>
            <person name="Gallo A."/>
            <person name="Gournas C."/>
            <person name="Habgood R."/>
            <person name="Hainaut M."/>
            <person name="Harispe M.L."/>
            <person name="Henrissat B."/>
            <person name="Hilden K.S."/>
            <person name="Hope R."/>
            <person name="Hossain A."/>
            <person name="Karabika E."/>
            <person name="Karaffa L."/>
            <person name="Karanyi Z."/>
            <person name="Krasevec N."/>
            <person name="Kuo A."/>
            <person name="Kusch H."/>
            <person name="LaButti K."/>
            <person name="Lagendijk E.L."/>
            <person name="Lapidus A."/>
            <person name="Levasseur A."/>
            <person name="Lindquist E."/>
            <person name="Lipzen A."/>
            <person name="Logrieco A.F."/>
            <person name="MacCabe A."/>
            <person name="Maekelae M.R."/>
            <person name="Malavazi I."/>
            <person name="Melin P."/>
            <person name="Meyer V."/>
            <person name="Mielnichuk N."/>
            <person name="Miskei M."/>
            <person name="Molnar A.P."/>
            <person name="Mule G."/>
            <person name="Ngan C.Y."/>
            <person name="Orejas M."/>
            <person name="Orosz E."/>
            <person name="Ouedraogo J.P."/>
            <person name="Overkamp K.M."/>
            <person name="Park H.-S."/>
            <person name="Perrone G."/>
            <person name="Piumi F."/>
            <person name="Punt P.J."/>
            <person name="Ram A.F."/>
            <person name="Ramon A."/>
            <person name="Rauscher S."/>
            <person name="Record E."/>
            <person name="Riano-Pachon D.M."/>
            <person name="Robert V."/>
            <person name="Roehrig J."/>
            <person name="Ruller R."/>
            <person name="Salamov A."/>
            <person name="Salih N.S."/>
            <person name="Samson R.A."/>
            <person name="Sandor E."/>
            <person name="Sanguinetti M."/>
            <person name="Schuetze T."/>
            <person name="Sepcic K."/>
            <person name="Shelest E."/>
            <person name="Sherlock G."/>
            <person name="Sophianopoulou V."/>
            <person name="Squina F.M."/>
            <person name="Sun H."/>
            <person name="Susca A."/>
            <person name="Todd R.B."/>
            <person name="Tsang A."/>
            <person name="Unkles S.E."/>
            <person name="van de Wiele N."/>
            <person name="van Rossen-Uffink D."/>
            <person name="Oliveira J.V."/>
            <person name="Vesth T.C."/>
            <person name="Visser J."/>
            <person name="Yu J.-H."/>
            <person name="Zhou M."/>
            <person name="Andersen M.R."/>
            <person name="Archer D.B."/>
            <person name="Baker S.E."/>
            <person name="Benoit I."/>
            <person name="Brakhage A.A."/>
            <person name="Braus G.H."/>
            <person name="Fischer R."/>
            <person name="Frisvad J.C."/>
            <person name="Goldman G.H."/>
            <person name="Houbraken J."/>
            <person name="Oakley B."/>
            <person name="Pocsi I."/>
            <person name="Scazzocchio C."/>
            <person name="Seiboth B."/>
            <person name="vanKuyk P.A."/>
            <person name="Wortman J."/>
            <person name="Dyer P.S."/>
            <person name="Grigoriev I.V."/>
        </authorList>
    </citation>
    <scope>NUCLEOTIDE SEQUENCE [LARGE SCALE GENOMIC DNA]</scope>
    <source>
        <strain evidence="4">ATCC 16872 / CBS 172.66 / WB 5094</strain>
    </source>
</reference>
<dbReference type="Pfam" id="PF24616">
    <property type="entry name" value="DUF7624"/>
    <property type="match status" value="1"/>
</dbReference>
<dbReference type="OrthoDB" id="5230484at2759"/>
<feature type="compositionally biased region" description="Basic and acidic residues" evidence="1">
    <location>
        <begin position="191"/>
        <end position="201"/>
    </location>
</feature>
<dbReference type="OMA" id="REGWTQV"/>
<accession>A0A1L9WIY9</accession>
<evidence type="ECO:0000256" key="1">
    <source>
        <dbReference type="SAM" id="MobiDB-lite"/>
    </source>
</evidence>
<dbReference type="AlphaFoldDB" id="A0A1L9WIY9"/>
<dbReference type="VEuPathDB" id="FungiDB:ASPACDRAFT_63590"/>
<keyword evidence="4" id="KW-1185">Reference proteome</keyword>
<evidence type="ECO:0000259" key="2">
    <source>
        <dbReference type="Pfam" id="PF24616"/>
    </source>
</evidence>